<dbReference type="CDD" id="cd00761">
    <property type="entry name" value="Glyco_tranf_GTA_type"/>
    <property type="match status" value="1"/>
</dbReference>
<name>A0ABR9EFU5_9GAMM</name>
<dbReference type="Proteomes" id="UP000615755">
    <property type="component" value="Unassembled WGS sequence"/>
</dbReference>
<proteinExistence type="predicted"/>
<dbReference type="InterPro" id="IPR001173">
    <property type="entry name" value="Glyco_trans_2-like"/>
</dbReference>
<feature type="domain" description="Glycosyltransferase 2-like" evidence="2">
    <location>
        <begin position="10"/>
        <end position="171"/>
    </location>
</feature>
<keyword evidence="4" id="KW-1185">Reference proteome</keyword>
<feature type="transmembrane region" description="Helical" evidence="1">
    <location>
        <begin position="302"/>
        <end position="326"/>
    </location>
</feature>
<accession>A0ABR9EFU5</accession>
<evidence type="ECO:0000313" key="3">
    <source>
        <dbReference type="EMBL" id="MBE0369274.1"/>
    </source>
</evidence>
<sequence length="333" mass="37744">MRGTKNAVVSVLMPCYNASGFLEKSIKSVISQSYGNIELLCVDDGSTDNTLDILNSLSSKHEQIKVFTKENGGASSARNLALKHANGDYICMVDADDALVNDAIELLLKAIIQADADAGLFDLYYWDGDLNENKFKQVPIKGSVTGVDATELSLDWSIHGVAMYRAGLFSDIRYDESNLHGDELTTRELFLLCKKIAFSSARYLYRQHDDSSTKSFSMARFGLLENQLKLKELLSKQGVYERMKPRFCAQFMLCVWSAYILMYEHKSRMQPEQIQQVECLIHDCLSIIKQIFSSKVLFLRPIYLRLLTSTIFYKGLLRAAATLFILTKRIMKR</sequence>
<evidence type="ECO:0000313" key="4">
    <source>
        <dbReference type="Proteomes" id="UP000615755"/>
    </source>
</evidence>
<dbReference type="SUPFAM" id="SSF53448">
    <property type="entry name" value="Nucleotide-diphospho-sugar transferases"/>
    <property type="match status" value="1"/>
</dbReference>
<comment type="caution">
    <text evidence="3">The sequence shown here is derived from an EMBL/GenBank/DDBJ whole genome shotgun (WGS) entry which is preliminary data.</text>
</comment>
<evidence type="ECO:0000256" key="1">
    <source>
        <dbReference type="SAM" id="Phobius"/>
    </source>
</evidence>
<evidence type="ECO:0000259" key="2">
    <source>
        <dbReference type="Pfam" id="PF00535"/>
    </source>
</evidence>
<organism evidence="3 4">
    <name type="scientific">Pseudoalteromonas aurantia 208</name>
    <dbReference type="NCBI Taxonomy" id="1314867"/>
    <lineage>
        <taxon>Bacteria</taxon>
        <taxon>Pseudomonadati</taxon>
        <taxon>Pseudomonadota</taxon>
        <taxon>Gammaproteobacteria</taxon>
        <taxon>Alteromonadales</taxon>
        <taxon>Pseudoalteromonadaceae</taxon>
        <taxon>Pseudoalteromonas</taxon>
    </lineage>
</organism>
<dbReference type="Pfam" id="PF00535">
    <property type="entry name" value="Glycos_transf_2"/>
    <property type="match status" value="1"/>
</dbReference>
<gene>
    <name evidence="3" type="primary">migA</name>
    <name evidence="3" type="ORF">PAUR_a3089</name>
</gene>
<reference evidence="3 4" key="1">
    <citation type="submission" date="2015-03" db="EMBL/GenBank/DDBJ databases">
        <title>Genome sequence of Pseudoalteromonas aurantia.</title>
        <authorList>
            <person name="Xie B.-B."/>
            <person name="Rong J.-C."/>
            <person name="Qin Q.-L."/>
            <person name="Zhang Y.-Z."/>
        </authorList>
    </citation>
    <scope>NUCLEOTIDE SEQUENCE [LARGE SCALE GENOMIC DNA]</scope>
    <source>
        <strain evidence="3 4">208</strain>
    </source>
</reference>
<keyword evidence="1" id="KW-0812">Transmembrane</keyword>
<dbReference type="Gene3D" id="3.90.550.10">
    <property type="entry name" value="Spore Coat Polysaccharide Biosynthesis Protein SpsA, Chain A"/>
    <property type="match status" value="1"/>
</dbReference>
<dbReference type="EMBL" id="AQGV01000012">
    <property type="protein sequence ID" value="MBE0369274.1"/>
    <property type="molecule type" value="Genomic_DNA"/>
</dbReference>
<dbReference type="PANTHER" id="PTHR22916:SF3">
    <property type="entry name" value="UDP-GLCNAC:BETAGAL BETA-1,3-N-ACETYLGLUCOSAMINYLTRANSFERASE-LIKE PROTEIN 1"/>
    <property type="match status" value="1"/>
</dbReference>
<dbReference type="InterPro" id="IPR029044">
    <property type="entry name" value="Nucleotide-diphossugar_trans"/>
</dbReference>
<dbReference type="RefSeq" id="WP_192508428.1">
    <property type="nucleotide sequence ID" value="NZ_AQGV01000012.1"/>
</dbReference>
<protein>
    <submittedName>
        <fullName evidence="3">Alpha-1,6-rhamnosyltransferase</fullName>
    </submittedName>
</protein>
<dbReference type="PANTHER" id="PTHR22916">
    <property type="entry name" value="GLYCOSYLTRANSFERASE"/>
    <property type="match status" value="1"/>
</dbReference>
<keyword evidence="1" id="KW-1133">Transmembrane helix</keyword>
<keyword evidence="1" id="KW-0472">Membrane</keyword>